<keyword evidence="6" id="KW-1185">Reference proteome</keyword>
<proteinExistence type="predicted"/>
<sequence>MMVKNRQDAGAGIPQVGFAAPAGTPPGLEVIPMGSLRERARIRMGDGAFTRPHRPTFHHLMTLTQGTLRHTVDFTEYALEPGAWLWVRPGQVHQWGDLTGVEGTLLLFEQGFLDPATAAAARVDDPHAGVVQIPAGADREALDTAAAQVERHFLSLGRLPLDAHLAVLRHLLAVVVLNLAHLTNAAGNPVPEPGEAFVRFRAAVERNFARTRRLDDYAKMLGYSARTLSRACLADAGIGAKEFIDGRVLLEAKRMLAHGEQPASRIAANLGFSSATNFSKFFHQRTATSPIVFRAAVRGHTGTRH</sequence>
<dbReference type="EMBL" id="QLMJ01000019">
    <property type="protein sequence ID" value="RAK28729.1"/>
    <property type="molecule type" value="Genomic_DNA"/>
</dbReference>
<dbReference type="GO" id="GO:0003700">
    <property type="term" value="F:DNA-binding transcription factor activity"/>
    <property type="evidence" value="ECO:0007669"/>
    <property type="project" value="InterPro"/>
</dbReference>
<feature type="domain" description="HTH araC/xylS-type" evidence="4">
    <location>
        <begin position="198"/>
        <end position="296"/>
    </location>
</feature>
<evidence type="ECO:0000313" key="6">
    <source>
        <dbReference type="Proteomes" id="UP000249341"/>
    </source>
</evidence>
<dbReference type="Gene3D" id="1.10.10.60">
    <property type="entry name" value="Homeodomain-like"/>
    <property type="match status" value="1"/>
</dbReference>
<dbReference type="RefSeq" id="WP_245972954.1">
    <property type="nucleotide sequence ID" value="NZ_JACHWI010000006.1"/>
</dbReference>
<dbReference type="Gene3D" id="2.60.120.10">
    <property type="entry name" value="Jelly Rolls"/>
    <property type="match status" value="1"/>
</dbReference>
<dbReference type="SMART" id="SM00342">
    <property type="entry name" value="HTH_ARAC"/>
    <property type="match status" value="1"/>
</dbReference>
<dbReference type="PROSITE" id="PS01124">
    <property type="entry name" value="HTH_ARAC_FAMILY_2"/>
    <property type="match status" value="1"/>
</dbReference>
<comment type="caution">
    <text evidence="5">The sequence shown here is derived from an EMBL/GenBank/DDBJ whole genome shotgun (WGS) entry which is preliminary data.</text>
</comment>
<dbReference type="InterPro" id="IPR014710">
    <property type="entry name" value="RmlC-like_jellyroll"/>
</dbReference>
<evidence type="ECO:0000259" key="4">
    <source>
        <dbReference type="PROSITE" id="PS01124"/>
    </source>
</evidence>
<dbReference type="SUPFAM" id="SSF46689">
    <property type="entry name" value="Homeodomain-like"/>
    <property type="match status" value="1"/>
</dbReference>
<keyword evidence="1" id="KW-0805">Transcription regulation</keyword>
<evidence type="ECO:0000256" key="2">
    <source>
        <dbReference type="ARBA" id="ARBA00023125"/>
    </source>
</evidence>
<protein>
    <submittedName>
        <fullName evidence="5">AraC-like DNA-binding protein</fullName>
    </submittedName>
</protein>
<keyword evidence="3" id="KW-0804">Transcription</keyword>
<reference evidence="5 6" key="1">
    <citation type="submission" date="2018-06" db="EMBL/GenBank/DDBJ databases">
        <title>Genomic Encyclopedia of Type Strains, Phase III (KMG-III): the genomes of soil and plant-associated and newly described type strains.</title>
        <authorList>
            <person name="Whitman W."/>
        </authorList>
    </citation>
    <scope>NUCLEOTIDE SEQUENCE [LARGE SCALE GENOMIC DNA]</scope>
    <source>
        <strain evidence="5 6">CGMCC 4.7090</strain>
    </source>
</reference>
<dbReference type="Pfam" id="PF12833">
    <property type="entry name" value="HTH_18"/>
    <property type="match status" value="1"/>
</dbReference>
<dbReference type="Proteomes" id="UP000249341">
    <property type="component" value="Unassembled WGS sequence"/>
</dbReference>
<dbReference type="GO" id="GO:0043565">
    <property type="term" value="F:sequence-specific DNA binding"/>
    <property type="evidence" value="ECO:0007669"/>
    <property type="project" value="InterPro"/>
</dbReference>
<dbReference type="PANTHER" id="PTHR43280:SF32">
    <property type="entry name" value="TRANSCRIPTIONAL REGULATORY PROTEIN"/>
    <property type="match status" value="1"/>
</dbReference>
<dbReference type="InterPro" id="IPR009057">
    <property type="entry name" value="Homeodomain-like_sf"/>
</dbReference>
<dbReference type="SUPFAM" id="SSF51182">
    <property type="entry name" value="RmlC-like cupins"/>
    <property type="match status" value="1"/>
</dbReference>
<dbReference type="InterPro" id="IPR003313">
    <property type="entry name" value="AraC-bd"/>
</dbReference>
<dbReference type="AlphaFoldDB" id="A0A327ZAE4"/>
<evidence type="ECO:0000256" key="1">
    <source>
        <dbReference type="ARBA" id="ARBA00023015"/>
    </source>
</evidence>
<dbReference type="PANTHER" id="PTHR43280">
    <property type="entry name" value="ARAC-FAMILY TRANSCRIPTIONAL REGULATOR"/>
    <property type="match status" value="1"/>
</dbReference>
<dbReference type="InterPro" id="IPR011051">
    <property type="entry name" value="RmlC_Cupin_sf"/>
</dbReference>
<dbReference type="InterPro" id="IPR018060">
    <property type="entry name" value="HTH_AraC"/>
</dbReference>
<organism evidence="5 6">
    <name type="scientific">Actinoplanes lutulentus</name>
    <dbReference type="NCBI Taxonomy" id="1287878"/>
    <lineage>
        <taxon>Bacteria</taxon>
        <taxon>Bacillati</taxon>
        <taxon>Actinomycetota</taxon>
        <taxon>Actinomycetes</taxon>
        <taxon>Micromonosporales</taxon>
        <taxon>Micromonosporaceae</taxon>
        <taxon>Actinoplanes</taxon>
    </lineage>
</organism>
<keyword evidence="2 5" id="KW-0238">DNA-binding</keyword>
<name>A0A327ZAE4_9ACTN</name>
<evidence type="ECO:0000313" key="5">
    <source>
        <dbReference type="EMBL" id="RAK28729.1"/>
    </source>
</evidence>
<accession>A0A327ZAE4</accession>
<evidence type="ECO:0000256" key="3">
    <source>
        <dbReference type="ARBA" id="ARBA00023163"/>
    </source>
</evidence>
<gene>
    <name evidence="5" type="ORF">B0I29_11966</name>
</gene>
<dbReference type="Pfam" id="PF02311">
    <property type="entry name" value="AraC_binding"/>
    <property type="match status" value="1"/>
</dbReference>